<gene>
    <name evidence="1" type="ORF">HNR73_003641</name>
</gene>
<dbReference type="Proteomes" id="UP000548476">
    <property type="component" value="Unassembled WGS sequence"/>
</dbReference>
<dbReference type="AlphaFoldDB" id="A0A841FR70"/>
<dbReference type="EMBL" id="JACHGT010000007">
    <property type="protein sequence ID" value="MBB6035777.1"/>
    <property type="molecule type" value="Genomic_DNA"/>
</dbReference>
<proteinExistence type="predicted"/>
<organism evidence="1 2">
    <name type="scientific">Phytomonospora endophytica</name>
    <dbReference type="NCBI Taxonomy" id="714109"/>
    <lineage>
        <taxon>Bacteria</taxon>
        <taxon>Bacillati</taxon>
        <taxon>Actinomycetota</taxon>
        <taxon>Actinomycetes</taxon>
        <taxon>Micromonosporales</taxon>
        <taxon>Micromonosporaceae</taxon>
        <taxon>Phytomonospora</taxon>
    </lineage>
</organism>
<sequence length="38" mass="3897">MKKIAIRSTEPVRLTSAAQPLYAGDCGGGVLPNTPVLA</sequence>
<evidence type="ECO:0000313" key="1">
    <source>
        <dbReference type="EMBL" id="MBB6035777.1"/>
    </source>
</evidence>
<evidence type="ECO:0000313" key="2">
    <source>
        <dbReference type="Proteomes" id="UP000548476"/>
    </source>
</evidence>
<comment type="caution">
    <text evidence="1">The sequence shown here is derived from an EMBL/GenBank/DDBJ whole genome shotgun (WGS) entry which is preliminary data.</text>
</comment>
<name>A0A841FR70_9ACTN</name>
<reference evidence="1 2" key="1">
    <citation type="submission" date="2020-08" db="EMBL/GenBank/DDBJ databases">
        <title>Genomic Encyclopedia of Type Strains, Phase IV (KMG-IV): sequencing the most valuable type-strain genomes for metagenomic binning, comparative biology and taxonomic classification.</title>
        <authorList>
            <person name="Goeker M."/>
        </authorList>
    </citation>
    <scope>NUCLEOTIDE SEQUENCE [LARGE SCALE GENOMIC DNA]</scope>
    <source>
        <strain evidence="1 2">YIM 65646</strain>
    </source>
</reference>
<accession>A0A841FR70</accession>
<keyword evidence="2" id="KW-1185">Reference proteome</keyword>
<protein>
    <submittedName>
        <fullName evidence="1">Uncharacterized protein</fullName>
    </submittedName>
</protein>